<comment type="similarity">
    <text evidence="1 6">Belongs to the peptidase S1B family.</text>
</comment>
<dbReference type="InterPro" id="IPR009003">
    <property type="entry name" value="Peptidase_S1_PA"/>
</dbReference>
<dbReference type="SUPFAM" id="SSF50494">
    <property type="entry name" value="Trypsin-like serine proteases"/>
    <property type="match status" value="1"/>
</dbReference>
<dbReference type="Pfam" id="PF00089">
    <property type="entry name" value="Trypsin"/>
    <property type="match status" value="1"/>
</dbReference>
<reference evidence="8 9" key="1">
    <citation type="submission" date="2015-07" db="EMBL/GenBank/DDBJ databases">
        <title>Comparative genomics of the Sigatoka disease complex on banana suggests a link between parallel evolutionary changes in Pseudocercospora fijiensis and Pseudocercospora eumusae and increased virulence on the banana host.</title>
        <authorList>
            <person name="Chang T.-C."/>
            <person name="Salvucci A."/>
            <person name="Crous P.W."/>
            <person name="Stergiopoulos I."/>
        </authorList>
    </citation>
    <scope>NUCLEOTIDE SEQUENCE [LARGE SCALE GENOMIC DNA]</scope>
    <source>
        <strain evidence="8 9">CBS 114824</strain>
    </source>
</reference>
<evidence type="ECO:0000256" key="3">
    <source>
        <dbReference type="ARBA" id="ARBA00022729"/>
    </source>
</evidence>
<evidence type="ECO:0000256" key="5">
    <source>
        <dbReference type="ARBA" id="ARBA00022825"/>
    </source>
</evidence>
<dbReference type="PANTHER" id="PTHR15462">
    <property type="entry name" value="SERINE PROTEASE"/>
    <property type="match status" value="1"/>
</dbReference>
<name>A0A139HQD5_9PEZI</name>
<evidence type="ECO:0000313" key="9">
    <source>
        <dbReference type="Proteomes" id="UP000070133"/>
    </source>
</evidence>
<dbReference type="PRINTS" id="PR00839">
    <property type="entry name" value="V8PROTEASE"/>
</dbReference>
<sequence length="354" mass="39426">MRIKRQNIKSHRAGNTFREYLIDDHGSCKDSKSPNMASRSIHALLLLSLIVNIHGSPFHPHWQVKKSRPLGYDPDFQPDESDDVVPDLRILDDNELQLNETANQSAPAAEPATWVIPIGNDDDVEGNAIQRRFIYGKDDRYLFNNNSYPFNAVGKLQWSNGVFCSGALVGPRHILTAKHCIVSGATGTFSPGYDQTARDGSGRVQQIFTSNETWGTPCGWKGDWAVMILDRRLGEKLGYFGAKLPDPRKKDKPIFRHMGYPSDKDSGTRPYRTDGNPIEGYRAWDCDGTAPYYTDTDCAGGQSGGPHWENINGRRYIWGTLSVTFDGGNGVAWAGWGSGNEMVNAIIKARRDYP</sequence>
<dbReference type="InterPro" id="IPR001254">
    <property type="entry name" value="Trypsin_dom"/>
</dbReference>
<dbReference type="GO" id="GO:0006508">
    <property type="term" value="P:proteolysis"/>
    <property type="evidence" value="ECO:0007669"/>
    <property type="project" value="UniProtKB-KW"/>
</dbReference>
<evidence type="ECO:0000256" key="4">
    <source>
        <dbReference type="ARBA" id="ARBA00022801"/>
    </source>
</evidence>
<dbReference type="AlphaFoldDB" id="A0A139HQD5"/>
<comment type="caution">
    <text evidence="8">The sequence shown here is derived from an EMBL/GenBank/DDBJ whole genome shotgun (WGS) entry which is preliminary data.</text>
</comment>
<dbReference type="EC" id="3.4.21.-" evidence="6"/>
<feature type="domain" description="Peptidase S1" evidence="7">
    <location>
        <begin position="150"/>
        <end position="323"/>
    </location>
</feature>
<evidence type="ECO:0000313" key="8">
    <source>
        <dbReference type="EMBL" id="KXT04592.1"/>
    </source>
</evidence>
<dbReference type="EMBL" id="LFZN01000020">
    <property type="protein sequence ID" value="KXT04592.1"/>
    <property type="molecule type" value="Genomic_DNA"/>
</dbReference>
<organism evidence="8 9">
    <name type="scientific">Pseudocercospora eumusae</name>
    <dbReference type="NCBI Taxonomy" id="321146"/>
    <lineage>
        <taxon>Eukaryota</taxon>
        <taxon>Fungi</taxon>
        <taxon>Dikarya</taxon>
        <taxon>Ascomycota</taxon>
        <taxon>Pezizomycotina</taxon>
        <taxon>Dothideomycetes</taxon>
        <taxon>Dothideomycetidae</taxon>
        <taxon>Mycosphaerellales</taxon>
        <taxon>Mycosphaerellaceae</taxon>
        <taxon>Pseudocercospora</taxon>
    </lineage>
</organism>
<evidence type="ECO:0000256" key="2">
    <source>
        <dbReference type="ARBA" id="ARBA00022670"/>
    </source>
</evidence>
<keyword evidence="2 6" id="KW-0645">Protease</keyword>
<dbReference type="Proteomes" id="UP000070133">
    <property type="component" value="Unassembled WGS sequence"/>
</dbReference>
<dbReference type="OrthoDB" id="10037376at2759"/>
<evidence type="ECO:0000256" key="6">
    <source>
        <dbReference type="RuleBase" id="RU004296"/>
    </source>
</evidence>
<proteinExistence type="inferred from homology"/>
<dbReference type="GO" id="GO:0004252">
    <property type="term" value="F:serine-type endopeptidase activity"/>
    <property type="evidence" value="ECO:0007669"/>
    <property type="project" value="InterPro"/>
</dbReference>
<protein>
    <recommendedName>
        <fullName evidence="6">Serine protease</fullName>
        <ecNumber evidence="6">3.4.21.-</ecNumber>
    </recommendedName>
</protein>
<dbReference type="STRING" id="321146.A0A139HQD5"/>
<accession>A0A139HQD5</accession>
<evidence type="ECO:0000259" key="7">
    <source>
        <dbReference type="Pfam" id="PF00089"/>
    </source>
</evidence>
<keyword evidence="5 6" id="KW-0720">Serine protease</keyword>
<dbReference type="Gene3D" id="2.40.10.10">
    <property type="entry name" value="Trypsin-like serine proteases"/>
    <property type="match status" value="2"/>
</dbReference>
<keyword evidence="4 6" id="KW-0378">Hydrolase</keyword>
<dbReference type="InterPro" id="IPR043504">
    <property type="entry name" value="Peptidase_S1_PA_chymotrypsin"/>
</dbReference>
<keyword evidence="9" id="KW-1185">Reference proteome</keyword>
<gene>
    <name evidence="8" type="ORF">AC578_8729</name>
</gene>
<dbReference type="PANTHER" id="PTHR15462:SF8">
    <property type="entry name" value="SERINE PROTEASE"/>
    <property type="match status" value="1"/>
</dbReference>
<dbReference type="InterPro" id="IPR050966">
    <property type="entry name" value="Glutamyl_endopeptidase"/>
</dbReference>
<keyword evidence="3" id="KW-0732">Signal</keyword>
<dbReference type="InterPro" id="IPR008256">
    <property type="entry name" value="Peptidase_S1B"/>
</dbReference>
<evidence type="ECO:0000256" key="1">
    <source>
        <dbReference type="ARBA" id="ARBA00008764"/>
    </source>
</evidence>